<accession>A0A193QNA8</accession>
<dbReference type="AlphaFoldDB" id="A0A193QNA8"/>
<dbReference type="OrthoDB" id="9907881at2"/>
<proteinExistence type="predicted"/>
<evidence type="ECO:0000313" key="1">
    <source>
        <dbReference type="EMBL" id="CRL46400.1"/>
    </source>
</evidence>
<name>A0A193QNA8_SODGM</name>
<reference evidence="1 2" key="1">
    <citation type="submission" date="2015-05" db="EMBL/GenBank/DDBJ databases">
        <authorList>
            <person name="Goodhead I."/>
        </authorList>
    </citation>
    <scope>NUCLEOTIDE SEQUENCE [LARGE SCALE GENOMIC DNA]</scope>
    <source>
        <strain evidence="2">morsitans</strain>
    </source>
</reference>
<organism evidence="1 2">
    <name type="scientific">Sodalis glossinidius (strain morsitans)</name>
    <dbReference type="NCBI Taxonomy" id="343509"/>
    <lineage>
        <taxon>Bacteria</taxon>
        <taxon>Pseudomonadati</taxon>
        <taxon>Pseudomonadota</taxon>
        <taxon>Gammaproteobacteria</taxon>
        <taxon>Enterobacterales</taxon>
        <taxon>Bruguierivoracaceae</taxon>
        <taxon>Sodalis</taxon>
    </lineage>
</organism>
<dbReference type="Proteomes" id="UP000245838">
    <property type="component" value="Chromosome sggmmb4_Chromosome"/>
</dbReference>
<dbReference type="RefSeq" id="WP_148203597.1">
    <property type="nucleotide sequence ID" value="NC_007712.1"/>
</dbReference>
<protein>
    <submittedName>
        <fullName evidence="1">Uncharacterized protein</fullName>
    </submittedName>
</protein>
<evidence type="ECO:0000313" key="2">
    <source>
        <dbReference type="Proteomes" id="UP000245838"/>
    </source>
</evidence>
<sequence length="61" mass="7083">MECHVPTVPFGGVPSKVKQWLLAFSALFNPPGMNVNEEICHALEQRACQRRHLAWNWSFRF</sequence>
<dbReference type="EMBL" id="LN854557">
    <property type="protein sequence ID" value="CRL46400.1"/>
    <property type="molecule type" value="Genomic_DNA"/>
</dbReference>
<gene>
    <name evidence="1" type="ORF">SGGMMB4_05007</name>
</gene>